<evidence type="ECO:0000313" key="4">
    <source>
        <dbReference type="Proteomes" id="UP000521872"/>
    </source>
</evidence>
<dbReference type="Pfam" id="PF10358">
    <property type="entry name" value="NT-C2"/>
    <property type="match status" value="1"/>
</dbReference>
<feature type="compositionally biased region" description="Polar residues" evidence="1">
    <location>
        <begin position="1"/>
        <end position="11"/>
    </location>
</feature>
<dbReference type="PANTHER" id="PTHR21456:SF1">
    <property type="entry name" value="C2 NT-TYPE DOMAIN-CONTAINING PROTEIN"/>
    <property type="match status" value="1"/>
</dbReference>
<gene>
    <name evidence="3" type="ORF">D9613_010915</name>
</gene>
<protein>
    <recommendedName>
        <fullName evidence="2">C2 NT-type domain-containing protein</fullName>
    </recommendedName>
</protein>
<organism evidence="3 4">
    <name type="scientific">Agrocybe pediades</name>
    <dbReference type="NCBI Taxonomy" id="84607"/>
    <lineage>
        <taxon>Eukaryota</taxon>
        <taxon>Fungi</taxon>
        <taxon>Dikarya</taxon>
        <taxon>Basidiomycota</taxon>
        <taxon>Agaricomycotina</taxon>
        <taxon>Agaricomycetes</taxon>
        <taxon>Agaricomycetidae</taxon>
        <taxon>Agaricales</taxon>
        <taxon>Agaricineae</taxon>
        <taxon>Strophariaceae</taxon>
        <taxon>Agrocybe</taxon>
    </lineage>
</organism>
<feature type="region of interest" description="Disordered" evidence="1">
    <location>
        <begin position="551"/>
        <end position="631"/>
    </location>
</feature>
<feature type="region of interest" description="Disordered" evidence="1">
    <location>
        <begin position="485"/>
        <end position="535"/>
    </location>
</feature>
<proteinExistence type="predicted"/>
<dbReference type="PANTHER" id="PTHR21456">
    <property type="entry name" value="FAMILY WITH SEQUENCE SIMILARITY 102"/>
    <property type="match status" value="1"/>
</dbReference>
<feature type="compositionally biased region" description="Basic and acidic residues" evidence="1">
    <location>
        <begin position="575"/>
        <end position="589"/>
    </location>
</feature>
<dbReference type="Proteomes" id="UP000521872">
    <property type="component" value="Unassembled WGS sequence"/>
</dbReference>
<feature type="compositionally biased region" description="Low complexity" evidence="1">
    <location>
        <begin position="149"/>
        <end position="160"/>
    </location>
</feature>
<evidence type="ECO:0000256" key="1">
    <source>
        <dbReference type="SAM" id="MobiDB-lite"/>
    </source>
</evidence>
<keyword evidence="4" id="KW-1185">Reference proteome</keyword>
<reference evidence="3 4" key="1">
    <citation type="submission" date="2019-12" db="EMBL/GenBank/DDBJ databases">
        <authorList>
            <person name="Floudas D."/>
            <person name="Bentzer J."/>
            <person name="Ahren D."/>
            <person name="Johansson T."/>
            <person name="Persson P."/>
            <person name="Tunlid A."/>
        </authorList>
    </citation>
    <scope>NUCLEOTIDE SEQUENCE [LARGE SCALE GENOMIC DNA]</scope>
    <source>
        <strain evidence="3 4">CBS 102.39</strain>
    </source>
</reference>
<dbReference type="AlphaFoldDB" id="A0A8H4QLF6"/>
<evidence type="ECO:0000313" key="3">
    <source>
        <dbReference type="EMBL" id="KAF4612966.1"/>
    </source>
</evidence>
<dbReference type="PROSITE" id="PS51840">
    <property type="entry name" value="C2_NT"/>
    <property type="match status" value="1"/>
</dbReference>
<sequence>MSPSTRKSSGSAEDALKSPKPGLSLYLNKPLNGNASSVSVNENGQPPSTPGLRAHIGHLLPKHTYFRAKVTIHQISSVPFVGGEFGVRWKFKGVHTPTGQKSGLLDRVKAKRAEKGKMRQDSTEDGHVVGRQNVGAPSSMGDRSVTQASVSSRSTHTDSSQHLSADWGSHTSAVSSNSSTTTIAPTPISTNSDFSTLLNSSNSINGSTTPARGMTPFLKLKDHSVVWSQTLDTILKFDVDRETSQIMPNPLKLVVMQRVIPDDPHGSPQNPRLGAVYLNLAEYVGQGPVERRYLLKESKTNATLKVTIEMEYISGETHYIPPPLAKGEILTGIAGFLENDVVKKRPKALDIYGPYNDQQELEIDLLGAPVPKTAKSMRKQSTNSNITTTTTTTTDDDDEGYTNEDHSLEGEGRPLVAFDVQRLPYAYGTRTTEALIDALFNPVKTSEKREESPFTIYVPSSLASSPGNTPTPFNQGRRADIVGLGLTGIDVPPPPSRHTGQGHRHESSSTSSMYSTSSSSASVRTGALTSQSRTHSMSSASDAVAAAAAAASKTPTPVIPPISTMKGAGAPEGRVVVDHGHGHGQDEQHHHHHQHHNSTSSSGGGVKGWWKRHTSSRPPTPTFTRHQGVKA</sequence>
<accession>A0A8H4QLF6</accession>
<name>A0A8H4QLF6_9AGAR</name>
<feature type="compositionally biased region" description="Low complexity" evidence="1">
    <location>
        <begin position="622"/>
        <end position="631"/>
    </location>
</feature>
<feature type="region of interest" description="Disordered" evidence="1">
    <location>
        <begin position="375"/>
        <end position="409"/>
    </location>
</feature>
<feature type="compositionally biased region" description="Basic and acidic residues" evidence="1">
    <location>
        <begin position="104"/>
        <end position="128"/>
    </location>
</feature>
<feature type="region of interest" description="Disordered" evidence="1">
    <location>
        <begin position="96"/>
        <end position="189"/>
    </location>
</feature>
<feature type="domain" description="C2 NT-type" evidence="2">
    <location>
        <begin position="56"/>
        <end position="312"/>
    </location>
</feature>
<feature type="region of interest" description="Disordered" evidence="1">
    <location>
        <begin position="1"/>
        <end position="50"/>
    </location>
</feature>
<feature type="compositionally biased region" description="Low complexity" evidence="1">
    <location>
        <begin position="169"/>
        <end position="189"/>
    </location>
</feature>
<dbReference type="InterPro" id="IPR019448">
    <property type="entry name" value="NT-C2"/>
</dbReference>
<feature type="compositionally biased region" description="Low complexity" evidence="1">
    <location>
        <begin position="508"/>
        <end position="522"/>
    </location>
</feature>
<dbReference type="InterPro" id="IPR039931">
    <property type="entry name" value="EEIG1/2-like"/>
</dbReference>
<feature type="compositionally biased region" description="Polar residues" evidence="1">
    <location>
        <begin position="31"/>
        <end position="46"/>
    </location>
</feature>
<evidence type="ECO:0000259" key="2">
    <source>
        <dbReference type="PROSITE" id="PS51840"/>
    </source>
</evidence>
<dbReference type="EMBL" id="JAACJL010000046">
    <property type="protein sequence ID" value="KAF4612966.1"/>
    <property type="molecule type" value="Genomic_DNA"/>
</dbReference>
<comment type="caution">
    <text evidence="3">The sequence shown here is derived from an EMBL/GenBank/DDBJ whole genome shotgun (WGS) entry which is preliminary data.</text>
</comment>